<evidence type="ECO:0000313" key="3">
    <source>
        <dbReference type="Proteomes" id="UP000821866"/>
    </source>
</evidence>
<protein>
    <submittedName>
        <fullName evidence="2">Uncharacterized protein</fullName>
    </submittedName>
</protein>
<proteinExistence type="predicted"/>
<organism evidence="2 3">
    <name type="scientific">Rhipicephalus microplus</name>
    <name type="common">Cattle tick</name>
    <name type="synonym">Boophilus microplus</name>
    <dbReference type="NCBI Taxonomy" id="6941"/>
    <lineage>
        <taxon>Eukaryota</taxon>
        <taxon>Metazoa</taxon>
        <taxon>Ecdysozoa</taxon>
        <taxon>Arthropoda</taxon>
        <taxon>Chelicerata</taxon>
        <taxon>Arachnida</taxon>
        <taxon>Acari</taxon>
        <taxon>Parasitiformes</taxon>
        <taxon>Ixodida</taxon>
        <taxon>Ixodoidea</taxon>
        <taxon>Ixodidae</taxon>
        <taxon>Rhipicephalinae</taxon>
        <taxon>Rhipicephalus</taxon>
        <taxon>Boophilus</taxon>
    </lineage>
</organism>
<feature type="region of interest" description="Disordered" evidence="1">
    <location>
        <begin position="98"/>
        <end position="156"/>
    </location>
</feature>
<sequence length="283" mass="31058">MSDECVPARKENAGATRPQVVRIGEAKTVIKGSSPSNYNDVKLKLLQEGGLEFRDADMLYPADPTAQVVSYAAGPLQPLPPHEDVYGSTQLGAIMDLQQQQQPQHVQASQVQDHEPKKKKRNPGLPFRGRKATEEGTGVSPCRGCGSPPERSSPNTRANVVRVGAAVGKQHIKHVRFGKRPKSSVLTGLYFHHVVTGTPKIRGYTNGRAQESVHQHSRRRANREMGGEQTRSAWSTWGPPRSFNLAEPGAKRRQPYLERPEIGEGVRKRRQRTAGAATAAMPT</sequence>
<dbReference type="AlphaFoldDB" id="A0A9J6EJ07"/>
<dbReference type="Proteomes" id="UP000821866">
    <property type="component" value="Chromosome 2"/>
</dbReference>
<evidence type="ECO:0000313" key="2">
    <source>
        <dbReference type="EMBL" id="KAH8034322.1"/>
    </source>
</evidence>
<keyword evidence="3" id="KW-1185">Reference proteome</keyword>
<accession>A0A9J6EJ07</accession>
<dbReference type="EMBL" id="JABSTU010000004">
    <property type="protein sequence ID" value="KAH8034322.1"/>
    <property type="molecule type" value="Genomic_DNA"/>
</dbReference>
<feature type="region of interest" description="Disordered" evidence="1">
    <location>
        <begin position="201"/>
        <end position="283"/>
    </location>
</feature>
<comment type="caution">
    <text evidence="2">The sequence shown here is derived from an EMBL/GenBank/DDBJ whole genome shotgun (WGS) entry which is preliminary data.</text>
</comment>
<evidence type="ECO:0000256" key="1">
    <source>
        <dbReference type="SAM" id="MobiDB-lite"/>
    </source>
</evidence>
<name>A0A9J6EJ07_RHIMP</name>
<reference evidence="2" key="2">
    <citation type="submission" date="2021-09" db="EMBL/GenBank/DDBJ databases">
        <authorList>
            <person name="Jia N."/>
            <person name="Wang J."/>
            <person name="Shi W."/>
            <person name="Du L."/>
            <person name="Sun Y."/>
            <person name="Zhan W."/>
            <person name="Jiang J."/>
            <person name="Wang Q."/>
            <person name="Zhang B."/>
            <person name="Ji P."/>
            <person name="Sakyi L.B."/>
            <person name="Cui X."/>
            <person name="Yuan T."/>
            <person name="Jiang B."/>
            <person name="Yang W."/>
            <person name="Lam T.T.-Y."/>
            <person name="Chang Q."/>
            <person name="Ding S."/>
            <person name="Wang X."/>
            <person name="Zhu J."/>
            <person name="Ruan X."/>
            <person name="Zhao L."/>
            <person name="Wei J."/>
            <person name="Que T."/>
            <person name="Du C."/>
            <person name="Cheng J."/>
            <person name="Dai P."/>
            <person name="Han X."/>
            <person name="Huang E."/>
            <person name="Gao Y."/>
            <person name="Liu J."/>
            <person name="Shao H."/>
            <person name="Ye R."/>
            <person name="Li L."/>
            <person name="Wei W."/>
            <person name="Wang X."/>
            <person name="Wang C."/>
            <person name="Huo Q."/>
            <person name="Li W."/>
            <person name="Guo W."/>
            <person name="Chen H."/>
            <person name="Chen S."/>
            <person name="Zhou L."/>
            <person name="Zhou L."/>
            <person name="Ni X."/>
            <person name="Tian J."/>
            <person name="Zhou Y."/>
            <person name="Sheng Y."/>
            <person name="Liu T."/>
            <person name="Pan Y."/>
            <person name="Xia L."/>
            <person name="Li J."/>
            <person name="Zhao F."/>
            <person name="Cao W."/>
        </authorList>
    </citation>
    <scope>NUCLEOTIDE SEQUENCE</scope>
    <source>
        <strain evidence="2">Rmic-2018</strain>
        <tissue evidence="2">Larvae</tissue>
    </source>
</reference>
<dbReference type="VEuPathDB" id="VectorBase:LOC119162120"/>
<feature type="compositionally biased region" description="Low complexity" evidence="1">
    <location>
        <begin position="273"/>
        <end position="283"/>
    </location>
</feature>
<gene>
    <name evidence="2" type="ORF">HPB51_022958</name>
</gene>
<reference evidence="2" key="1">
    <citation type="journal article" date="2020" name="Cell">
        <title>Large-Scale Comparative Analyses of Tick Genomes Elucidate Their Genetic Diversity and Vector Capacities.</title>
        <authorList>
            <consortium name="Tick Genome and Microbiome Consortium (TIGMIC)"/>
            <person name="Jia N."/>
            <person name="Wang J."/>
            <person name="Shi W."/>
            <person name="Du L."/>
            <person name="Sun Y."/>
            <person name="Zhan W."/>
            <person name="Jiang J.F."/>
            <person name="Wang Q."/>
            <person name="Zhang B."/>
            <person name="Ji P."/>
            <person name="Bell-Sakyi L."/>
            <person name="Cui X.M."/>
            <person name="Yuan T.T."/>
            <person name="Jiang B.G."/>
            <person name="Yang W.F."/>
            <person name="Lam T.T."/>
            <person name="Chang Q.C."/>
            <person name="Ding S.J."/>
            <person name="Wang X.J."/>
            <person name="Zhu J.G."/>
            <person name="Ruan X.D."/>
            <person name="Zhao L."/>
            <person name="Wei J.T."/>
            <person name="Ye R.Z."/>
            <person name="Que T.C."/>
            <person name="Du C.H."/>
            <person name="Zhou Y.H."/>
            <person name="Cheng J.X."/>
            <person name="Dai P.F."/>
            <person name="Guo W.B."/>
            <person name="Han X.H."/>
            <person name="Huang E.J."/>
            <person name="Li L.F."/>
            <person name="Wei W."/>
            <person name="Gao Y.C."/>
            <person name="Liu J.Z."/>
            <person name="Shao H.Z."/>
            <person name="Wang X."/>
            <person name="Wang C.C."/>
            <person name="Yang T.C."/>
            <person name="Huo Q.B."/>
            <person name="Li W."/>
            <person name="Chen H.Y."/>
            <person name="Chen S.E."/>
            <person name="Zhou L.G."/>
            <person name="Ni X.B."/>
            <person name="Tian J.H."/>
            <person name="Sheng Y."/>
            <person name="Liu T."/>
            <person name="Pan Y.S."/>
            <person name="Xia L.Y."/>
            <person name="Li J."/>
            <person name="Zhao F."/>
            <person name="Cao W.C."/>
        </authorList>
    </citation>
    <scope>NUCLEOTIDE SEQUENCE</scope>
    <source>
        <strain evidence="2">Rmic-2018</strain>
    </source>
</reference>
<feature type="compositionally biased region" description="Basic and acidic residues" evidence="1">
    <location>
        <begin position="255"/>
        <end position="266"/>
    </location>
</feature>
<feature type="compositionally biased region" description="Low complexity" evidence="1">
    <location>
        <begin position="98"/>
        <end position="111"/>
    </location>
</feature>